<keyword evidence="3" id="KW-1185">Reference proteome</keyword>
<dbReference type="VEuPathDB" id="FungiDB:PV10_04841"/>
<dbReference type="AlphaFoldDB" id="A0A0D1ZIC9"/>
<dbReference type="OrthoDB" id="5840532at2759"/>
<accession>A0A0D1ZIC9</accession>
<dbReference type="SUPFAM" id="SSF51182">
    <property type="entry name" value="RmlC-like cupins"/>
    <property type="match status" value="1"/>
</dbReference>
<name>A0A0D1ZIC9_EXOME</name>
<dbReference type="InterPro" id="IPR011051">
    <property type="entry name" value="RmlC_Cupin_sf"/>
</dbReference>
<dbReference type="Gene3D" id="2.60.120.10">
    <property type="entry name" value="Jelly Rolls"/>
    <property type="match status" value="1"/>
</dbReference>
<dbReference type="InterPro" id="IPR013096">
    <property type="entry name" value="Cupin_2"/>
</dbReference>
<dbReference type="GeneID" id="27322686"/>
<dbReference type="InterPro" id="IPR014710">
    <property type="entry name" value="RmlC-like_jellyroll"/>
</dbReference>
<dbReference type="Proteomes" id="UP000054302">
    <property type="component" value="Unassembled WGS sequence"/>
</dbReference>
<evidence type="ECO:0000313" key="3">
    <source>
        <dbReference type="Proteomes" id="UP000054302"/>
    </source>
</evidence>
<sequence length="180" mass="19762">MSVPQTNLRPISRFVTGHNKATGASVFEALSVPETPPISSYPGGMQIALYYATSGFPVDLSVDRDIEVYENITKNPPGIVVPDGSAARVIDFPPGYESPMHRSMSLNYNFVIEGEVEVILDSGESRTLKRGDGLVQRAINHSWRNTSQTEWARITAVVLPIHDFQVAGQNVEANLPSRHE</sequence>
<dbReference type="CDD" id="cd02231">
    <property type="entry name" value="cupin_BLL6423-like"/>
    <property type="match status" value="1"/>
</dbReference>
<dbReference type="OMA" id="NWARMLY"/>
<dbReference type="Pfam" id="PF07883">
    <property type="entry name" value="Cupin_2"/>
    <property type="match status" value="1"/>
</dbReference>
<gene>
    <name evidence="2" type="ORF">PV10_04841</name>
</gene>
<dbReference type="InterPro" id="IPR047142">
    <property type="entry name" value="OryJ/VirC-like"/>
</dbReference>
<dbReference type="PANTHER" id="PTHR36156:SF2">
    <property type="entry name" value="CUPIN TYPE-2 DOMAIN-CONTAINING PROTEIN"/>
    <property type="match status" value="1"/>
</dbReference>
<organism evidence="2 3">
    <name type="scientific">Exophiala mesophila</name>
    <name type="common">Black yeast-like fungus</name>
    <dbReference type="NCBI Taxonomy" id="212818"/>
    <lineage>
        <taxon>Eukaryota</taxon>
        <taxon>Fungi</taxon>
        <taxon>Dikarya</taxon>
        <taxon>Ascomycota</taxon>
        <taxon>Pezizomycotina</taxon>
        <taxon>Eurotiomycetes</taxon>
        <taxon>Chaetothyriomycetidae</taxon>
        <taxon>Chaetothyriales</taxon>
        <taxon>Herpotrichiellaceae</taxon>
        <taxon>Exophiala</taxon>
    </lineage>
</organism>
<evidence type="ECO:0000259" key="1">
    <source>
        <dbReference type="Pfam" id="PF07883"/>
    </source>
</evidence>
<dbReference type="EMBL" id="KN847522">
    <property type="protein sequence ID" value="KIV93644.1"/>
    <property type="molecule type" value="Genomic_DNA"/>
</dbReference>
<reference evidence="2 3" key="1">
    <citation type="submission" date="2015-01" db="EMBL/GenBank/DDBJ databases">
        <title>The Genome Sequence of Exophiala mesophila CBS40295.</title>
        <authorList>
            <consortium name="The Broad Institute Genomics Platform"/>
            <person name="Cuomo C."/>
            <person name="de Hoog S."/>
            <person name="Gorbushina A."/>
            <person name="Stielow B."/>
            <person name="Teixiera M."/>
            <person name="Abouelleil A."/>
            <person name="Chapman S.B."/>
            <person name="Priest M."/>
            <person name="Young S.K."/>
            <person name="Wortman J."/>
            <person name="Nusbaum C."/>
            <person name="Birren B."/>
        </authorList>
    </citation>
    <scope>NUCLEOTIDE SEQUENCE [LARGE SCALE GENOMIC DNA]</scope>
    <source>
        <strain evidence="2 3">CBS 40295</strain>
    </source>
</reference>
<evidence type="ECO:0000313" key="2">
    <source>
        <dbReference type="EMBL" id="KIV93644.1"/>
    </source>
</evidence>
<feature type="domain" description="Cupin type-2" evidence="1">
    <location>
        <begin position="89"/>
        <end position="153"/>
    </location>
</feature>
<proteinExistence type="predicted"/>
<protein>
    <recommendedName>
        <fullName evidence="1">Cupin type-2 domain-containing protein</fullName>
    </recommendedName>
</protein>
<dbReference type="HOGENOM" id="CLU_096188_0_1_1"/>
<dbReference type="RefSeq" id="XP_016225218.1">
    <property type="nucleotide sequence ID" value="XM_016369430.1"/>
</dbReference>
<dbReference type="PANTHER" id="PTHR36156">
    <property type="entry name" value="SLR2101 PROTEIN"/>
    <property type="match status" value="1"/>
</dbReference>